<dbReference type="EMBL" id="QFDM01000001">
    <property type="protein sequence ID" value="MCM2465592.1"/>
    <property type="molecule type" value="Genomic_DNA"/>
</dbReference>
<keyword evidence="5" id="KW-0547">Nucleotide-binding</keyword>
<dbReference type="Pfam" id="PF00005">
    <property type="entry name" value="ABC_tran"/>
    <property type="match status" value="2"/>
</dbReference>
<dbReference type="FunFam" id="3.40.50.300:FF:000224">
    <property type="entry name" value="Energy-coupling factor transporter ATP-binding protein EcfA"/>
    <property type="match status" value="1"/>
</dbReference>
<accession>A0ABD4TDD3</accession>
<evidence type="ECO:0000256" key="5">
    <source>
        <dbReference type="ARBA" id="ARBA00022741"/>
    </source>
</evidence>
<dbReference type="Proteomes" id="UP001523230">
    <property type="component" value="Unassembled WGS sequence"/>
</dbReference>
<sequence>MNPEGGRESALSLEGVSYIYPGSGTPALDRISLEIKKGEIVFVTGPTGAGKTTLCLAASGILHHEYGGTLEGAITILEKSVRDYRSMGEIGRHVGVVFDDADAQLIFTTVEEEVASGLENLGISREEMRQRLREVMEATGIADLADRAPHTLSGGQKQRVAIAATLALGTEILVLDEPTAELDAEATGAVSALLRRLSGEGTAVLIVEQKLGELAVIADRMVLVEDGAIVAEGSPAQMLQDDLLQQPEGGGICPPAPAAAPGGEAPPIISVRGLVHRYDGVMAIGGLDLEVAPGEIVAVVGENGSGKTTLVKHFNGLLRPTEGSVSVDGLDAATVPIAELARHVGLVFQNPDTMLFAETVEDEVAFGLGNIGADDPGQSVDEALREVGLLHRKAAYPRSLSRGERQRLAIACVIAMKPNVIVLDEPTTGLDARESGRVMEILGRLRQDGHTIVMVTHDMRLGAEYADRIVRMEQGKIIRDARTYEEEPCLKLCSTLPGRAPFTASTRSPN</sequence>
<dbReference type="InterPro" id="IPR027417">
    <property type="entry name" value="P-loop_NTPase"/>
</dbReference>
<comment type="caution">
    <text evidence="11">The sequence shown here is derived from an EMBL/GenBank/DDBJ whole genome shotgun (WGS) entry which is preliminary data.</text>
</comment>
<dbReference type="PANTHER" id="PTHR43553">
    <property type="entry name" value="HEAVY METAL TRANSPORTER"/>
    <property type="match status" value="1"/>
</dbReference>
<dbReference type="CDD" id="cd03225">
    <property type="entry name" value="ABC_cobalt_CbiO_domain1"/>
    <property type="match status" value="2"/>
</dbReference>
<name>A0ABD4TDD3_9EURY</name>
<gene>
    <name evidence="11" type="ORF">DIC75_04575</name>
</gene>
<comment type="similarity">
    <text evidence="2">Belongs to the ABC transporter superfamily.</text>
</comment>
<comment type="subcellular location">
    <subcellularLocation>
        <location evidence="1">Cell membrane</location>
    </subcellularLocation>
</comment>
<evidence type="ECO:0000313" key="12">
    <source>
        <dbReference type="Proteomes" id="UP001523230"/>
    </source>
</evidence>
<keyword evidence="12" id="KW-1185">Reference proteome</keyword>
<dbReference type="InterPro" id="IPR017871">
    <property type="entry name" value="ABC_transporter-like_CS"/>
</dbReference>
<evidence type="ECO:0000256" key="4">
    <source>
        <dbReference type="ARBA" id="ARBA00022475"/>
    </source>
</evidence>
<organism evidence="11 12">
    <name type="scientific">Methanoculleus oceani</name>
    <dbReference type="NCBI Taxonomy" id="2184756"/>
    <lineage>
        <taxon>Archaea</taxon>
        <taxon>Methanobacteriati</taxon>
        <taxon>Methanobacteriota</taxon>
        <taxon>Stenosarchaea group</taxon>
        <taxon>Methanomicrobia</taxon>
        <taxon>Methanomicrobiales</taxon>
        <taxon>Methanomicrobiaceae</taxon>
        <taxon>Methanoculleus</taxon>
    </lineage>
</organism>
<evidence type="ECO:0000256" key="8">
    <source>
        <dbReference type="ARBA" id="ARBA00023136"/>
    </source>
</evidence>
<dbReference type="PROSITE" id="PS50893">
    <property type="entry name" value="ABC_TRANSPORTER_2"/>
    <property type="match status" value="2"/>
</dbReference>
<keyword evidence="7" id="KW-1278">Translocase</keyword>
<dbReference type="SUPFAM" id="SSF52540">
    <property type="entry name" value="P-loop containing nucleoside triphosphate hydrolases"/>
    <property type="match status" value="2"/>
</dbReference>
<feature type="domain" description="ABC transporter" evidence="10">
    <location>
        <begin position="269"/>
        <end position="499"/>
    </location>
</feature>
<keyword evidence="3" id="KW-0813">Transport</keyword>
<evidence type="ECO:0000256" key="6">
    <source>
        <dbReference type="ARBA" id="ARBA00022840"/>
    </source>
</evidence>
<evidence type="ECO:0000256" key="2">
    <source>
        <dbReference type="ARBA" id="ARBA00005417"/>
    </source>
</evidence>
<dbReference type="PANTHER" id="PTHR43553:SF21">
    <property type="entry name" value="ABC TRANSPORTER ATP-BINDING PROTEIN MA_1418-RELATED"/>
    <property type="match status" value="1"/>
</dbReference>
<dbReference type="Gene3D" id="3.40.50.300">
    <property type="entry name" value="P-loop containing nucleotide triphosphate hydrolases"/>
    <property type="match status" value="2"/>
</dbReference>
<evidence type="ECO:0000256" key="7">
    <source>
        <dbReference type="ARBA" id="ARBA00022967"/>
    </source>
</evidence>
<dbReference type="PROSITE" id="PS00211">
    <property type="entry name" value="ABC_TRANSPORTER_1"/>
    <property type="match status" value="1"/>
</dbReference>
<dbReference type="InterPro" id="IPR050095">
    <property type="entry name" value="ECF_ABC_transporter_ATP-bd"/>
</dbReference>
<dbReference type="GO" id="GO:0005524">
    <property type="term" value="F:ATP binding"/>
    <property type="evidence" value="ECO:0007669"/>
    <property type="project" value="UniProtKB-KW"/>
</dbReference>
<dbReference type="GO" id="GO:0005886">
    <property type="term" value="C:plasma membrane"/>
    <property type="evidence" value="ECO:0007669"/>
    <property type="project" value="UniProtKB-SubCell"/>
</dbReference>
<dbReference type="InterPro" id="IPR003593">
    <property type="entry name" value="AAA+_ATPase"/>
</dbReference>
<evidence type="ECO:0000256" key="9">
    <source>
        <dbReference type="ARBA" id="ARBA00025157"/>
    </source>
</evidence>
<dbReference type="SMART" id="SM00382">
    <property type="entry name" value="AAA"/>
    <property type="match status" value="2"/>
</dbReference>
<dbReference type="AlphaFoldDB" id="A0ABD4TDD3"/>
<reference evidence="11 12" key="1">
    <citation type="submission" date="2018-05" db="EMBL/GenBank/DDBJ databases">
        <title>Isolation and characterization of genus Methanoculleus species and their viruses from deep sea marine sediment offshore southwestern Taiwan.</title>
        <authorList>
            <person name="Wei W.-H."/>
            <person name="Chen W.-C."/>
            <person name="Lai M.-C."/>
            <person name="Chen S.-C."/>
        </authorList>
    </citation>
    <scope>NUCLEOTIDE SEQUENCE [LARGE SCALE GENOMIC DNA]</scope>
    <source>
        <strain evidence="11 12">CWC-02</strain>
    </source>
</reference>
<dbReference type="NCBIfam" id="NF010167">
    <property type="entry name" value="PRK13648.1"/>
    <property type="match status" value="2"/>
</dbReference>
<keyword evidence="8" id="KW-0472">Membrane</keyword>
<keyword evidence="6 11" id="KW-0067">ATP-binding</keyword>
<dbReference type="InterPro" id="IPR003439">
    <property type="entry name" value="ABC_transporter-like_ATP-bd"/>
</dbReference>
<proteinExistence type="inferred from homology"/>
<evidence type="ECO:0000259" key="10">
    <source>
        <dbReference type="PROSITE" id="PS50893"/>
    </source>
</evidence>
<feature type="domain" description="ABC transporter" evidence="10">
    <location>
        <begin position="11"/>
        <end position="251"/>
    </location>
</feature>
<dbReference type="RefSeq" id="WP_250986818.1">
    <property type="nucleotide sequence ID" value="NZ_QFDM01000001.1"/>
</dbReference>
<evidence type="ECO:0000256" key="1">
    <source>
        <dbReference type="ARBA" id="ARBA00004236"/>
    </source>
</evidence>
<keyword evidence="4" id="KW-1003">Cell membrane</keyword>
<comment type="function">
    <text evidence="9">Probably part of an ABC transporter complex. Responsible for energy coupling to the transport system.</text>
</comment>
<evidence type="ECO:0000256" key="3">
    <source>
        <dbReference type="ARBA" id="ARBA00022448"/>
    </source>
</evidence>
<dbReference type="InterPro" id="IPR015856">
    <property type="entry name" value="ABC_transpr_CbiO/EcfA_su"/>
</dbReference>
<evidence type="ECO:0000313" key="11">
    <source>
        <dbReference type="EMBL" id="MCM2465592.1"/>
    </source>
</evidence>
<protein>
    <submittedName>
        <fullName evidence="11">ABC transporter ATP-binding protein</fullName>
    </submittedName>
</protein>